<feature type="signal peptide" evidence="1">
    <location>
        <begin position="1"/>
        <end position="21"/>
    </location>
</feature>
<protein>
    <submittedName>
        <fullName evidence="2">Uncharacterized protein</fullName>
    </submittedName>
</protein>
<geneLocation type="plasmid" evidence="2">
    <name>pColt5.8d</name>
</geneLocation>
<dbReference type="RefSeq" id="WP_200985192.1">
    <property type="nucleotide sequence ID" value="NZ_MK318974.1"/>
</dbReference>
<accession>A0A7S4ZSZ1</accession>
<evidence type="ECO:0000256" key="1">
    <source>
        <dbReference type="SAM" id="SignalP"/>
    </source>
</evidence>
<gene>
    <name evidence="2" type="ORF">pC5.8d_723</name>
</gene>
<sequence>MSRFRHFLPALVLAGGMVSYASVTWAKVAPAKPTGLWLTTDFSVLTERVGEDTSLSLTISNSNLPPGAWIAGLPLSIRYND</sequence>
<keyword evidence="2" id="KW-0614">Plasmid</keyword>
<dbReference type="AlphaFoldDB" id="A0A7S4ZSZ1"/>
<evidence type="ECO:0000313" key="2">
    <source>
        <dbReference type="EMBL" id="QCL10026.1"/>
    </source>
</evidence>
<proteinExistence type="predicted"/>
<keyword evidence="1" id="KW-0732">Signal</keyword>
<dbReference type="EMBL" id="MK318974">
    <property type="protein sequence ID" value="QCL10026.1"/>
    <property type="molecule type" value="Genomic_DNA"/>
</dbReference>
<organism evidence="2">
    <name type="scientific">Rhizobium rhizogenes</name>
    <name type="common">Agrobacterium rhizogenes</name>
    <dbReference type="NCBI Taxonomy" id="359"/>
    <lineage>
        <taxon>Bacteria</taxon>
        <taxon>Pseudomonadati</taxon>
        <taxon>Pseudomonadota</taxon>
        <taxon>Alphaproteobacteria</taxon>
        <taxon>Hyphomicrobiales</taxon>
        <taxon>Rhizobiaceae</taxon>
        <taxon>Rhizobium/Agrobacterium group</taxon>
        <taxon>Rhizobium</taxon>
    </lineage>
</organism>
<name>A0A7S4ZSZ1_RHIRH</name>
<feature type="chain" id="PRO_5031531580" evidence="1">
    <location>
        <begin position="22"/>
        <end position="81"/>
    </location>
</feature>
<reference evidence="2" key="1">
    <citation type="submission" date="2018-12" db="EMBL/GenBank/DDBJ databases">
        <title>Three Rhizobium rhizogenes strains isolated from the same crown gall tumor carry diverse plasmids.</title>
        <authorList>
            <person name="Pulawska J."/>
            <person name="Kuzmanovic N."/>
        </authorList>
    </citation>
    <scope>NUCLEOTIDE SEQUENCE</scope>
    <source>
        <strain evidence="2">Colt5.8</strain>
        <plasmid evidence="2">pColt5.8d</plasmid>
    </source>
</reference>